<dbReference type="Gene3D" id="2.120.10.30">
    <property type="entry name" value="TolB, C-terminal domain"/>
    <property type="match status" value="1"/>
</dbReference>
<dbReference type="AlphaFoldDB" id="A0A2B7YBB1"/>
<dbReference type="Proteomes" id="UP000223968">
    <property type="component" value="Unassembled WGS sequence"/>
</dbReference>
<dbReference type="EMBL" id="PDNB01000005">
    <property type="protein sequence ID" value="PGH18208.1"/>
    <property type="molecule type" value="Genomic_DNA"/>
</dbReference>
<dbReference type="SUPFAM" id="SSF63829">
    <property type="entry name" value="Calcium-dependent phosphotriesterase"/>
    <property type="match status" value="1"/>
</dbReference>
<dbReference type="InterPro" id="IPR013658">
    <property type="entry name" value="SGL"/>
</dbReference>
<dbReference type="PANTHER" id="PTHR47064:SF2">
    <property type="entry name" value="SMP-30_GLUCONOLACTONASE_LRE-LIKE REGION DOMAIN-CONTAINING PROTEIN-RELATED"/>
    <property type="match status" value="1"/>
</dbReference>
<evidence type="ECO:0000313" key="2">
    <source>
        <dbReference type="EMBL" id="PGH18208.1"/>
    </source>
</evidence>
<organism evidence="2 3">
    <name type="scientific">Helicocarpus griseus UAMH5409</name>
    <dbReference type="NCBI Taxonomy" id="1447875"/>
    <lineage>
        <taxon>Eukaryota</taxon>
        <taxon>Fungi</taxon>
        <taxon>Dikarya</taxon>
        <taxon>Ascomycota</taxon>
        <taxon>Pezizomycotina</taxon>
        <taxon>Eurotiomycetes</taxon>
        <taxon>Eurotiomycetidae</taxon>
        <taxon>Onygenales</taxon>
        <taxon>Ajellomycetaceae</taxon>
        <taxon>Helicocarpus</taxon>
    </lineage>
</organism>
<feature type="domain" description="SMP-30/Gluconolactonase/LRE-like region" evidence="1">
    <location>
        <begin position="139"/>
        <end position="253"/>
    </location>
</feature>
<keyword evidence="3" id="KW-1185">Reference proteome</keyword>
<dbReference type="STRING" id="1447875.A0A2B7YBB1"/>
<comment type="caution">
    <text evidence="2">The sequence shown here is derived from an EMBL/GenBank/DDBJ whole genome shotgun (WGS) entry which is preliminary data.</text>
</comment>
<feature type="domain" description="SMP-30/Gluconolactonase/LRE-like region" evidence="1">
    <location>
        <begin position="265"/>
        <end position="348"/>
    </location>
</feature>
<protein>
    <recommendedName>
        <fullName evidence="1">SMP-30/Gluconolactonase/LRE-like region domain-containing protein</fullName>
    </recommendedName>
</protein>
<sequence length="379" mass="41218">MASRPSPLKTITTITTIDTKRAATDIPYARSFSSTPAFVVYTDKFTTDILGGSPELSLVASRKDTGDKFAHEAGVYIRSTNAIYFTSNYQTSDPRIDLYAITADTWQISRLTEQPGFSTVSQANGACNYQDKILYCAQGDIARSGVAGSADTPSSLTLVDLATNTAEVLLNNFYGREFSSLNDVVVHHFTGDIWFTDPTYGYEQGFRPPPSLPKQVYRFDPRTGQCWAVADGFVMCNGLCFSLDYSKMYITDTGAVQSHGNVGDGHNFSFKGELPSSIYVYDVLNEGRALGNRRLFAVCGNGVPDGIKCDENGYVYAGCGDGVHVWDAEGGLVGKIVVGGVVANFCFVPEGMWLFAEEELWFCKLGARGPLGGIEWDGE</sequence>
<evidence type="ECO:0000313" key="3">
    <source>
        <dbReference type="Proteomes" id="UP000223968"/>
    </source>
</evidence>
<dbReference type="Pfam" id="PF08450">
    <property type="entry name" value="SGL"/>
    <property type="match status" value="2"/>
</dbReference>
<proteinExistence type="predicted"/>
<dbReference type="InterPro" id="IPR011042">
    <property type="entry name" value="6-blade_b-propeller_TolB-like"/>
</dbReference>
<evidence type="ECO:0000259" key="1">
    <source>
        <dbReference type="Pfam" id="PF08450"/>
    </source>
</evidence>
<gene>
    <name evidence="2" type="ORF">AJ79_00546</name>
</gene>
<name>A0A2B7YBB1_9EURO</name>
<dbReference type="OrthoDB" id="423498at2759"/>
<accession>A0A2B7YBB1</accession>
<reference evidence="2 3" key="1">
    <citation type="submission" date="2017-10" db="EMBL/GenBank/DDBJ databases">
        <title>Comparative genomics in systemic dimorphic fungi from Ajellomycetaceae.</title>
        <authorList>
            <person name="Munoz J.F."/>
            <person name="Mcewen J.G."/>
            <person name="Clay O.K."/>
            <person name="Cuomo C.A."/>
        </authorList>
    </citation>
    <scope>NUCLEOTIDE SEQUENCE [LARGE SCALE GENOMIC DNA]</scope>
    <source>
        <strain evidence="2 3">UAMH5409</strain>
    </source>
</reference>
<dbReference type="InterPro" id="IPR052988">
    <property type="entry name" value="Oryzine_lactonohydrolase"/>
</dbReference>
<dbReference type="PANTHER" id="PTHR47064">
    <property type="entry name" value="PUTATIVE (AFU_ORTHOLOGUE AFUA_1G08990)-RELATED"/>
    <property type="match status" value="1"/>
</dbReference>